<dbReference type="Proteomes" id="UP000244384">
    <property type="component" value="Chromosome"/>
</dbReference>
<protein>
    <submittedName>
        <fullName evidence="1">Uncharacterized protein</fullName>
    </submittedName>
</protein>
<dbReference type="EMBL" id="CP026952">
    <property type="protein sequence ID" value="AWB92172.1"/>
    <property type="molecule type" value="Genomic_DNA"/>
</dbReference>
<name>A0A2S0WLK1_9ACTN</name>
<accession>A0A2S0WLK1</accession>
<proteinExistence type="predicted"/>
<accession>A0A5F2EU00</accession>
<dbReference type="OrthoDB" id="5191973at2"/>
<dbReference type="KEGG" id="aez:C3E78_08150"/>
<dbReference type="AlphaFoldDB" id="A0A2S0WLK1"/>
<reference evidence="2" key="1">
    <citation type="submission" date="2018-01" db="EMBL/GenBank/DDBJ databases">
        <authorList>
            <person name="Li J."/>
        </authorList>
    </citation>
    <scope>NUCLEOTIDE SEQUENCE [LARGE SCALE GENOMIC DNA]</scope>
    <source>
        <strain evidence="2">592</strain>
    </source>
</reference>
<organism evidence="1 2">
    <name type="scientific">Aeromicrobium chenweiae</name>
    <dbReference type="NCBI Taxonomy" id="2079793"/>
    <lineage>
        <taxon>Bacteria</taxon>
        <taxon>Bacillati</taxon>
        <taxon>Actinomycetota</taxon>
        <taxon>Actinomycetes</taxon>
        <taxon>Propionibacteriales</taxon>
        <taxon>Nocardioidaceae</taxon>
        <taxon>Aeromicrobium</taxon>
    </lineage>
</organism>
<gene>
    <name evidence="1" type="ORF">C3E78_08150</name>
</gene>
<dbReference type="RefSeq" id="WP_108577817.1">
    <property type="nucleotide sequence ID" value="NZ_CP026952.1"/>
</dbReference>
<evidence type="ECO:0000313" key="2">
    <source>
        <dbReference type="Proteomes" id="UP000244384"/>
    </source>
</evidence>
<keyword evidence="2" id="KW-1185">Reference proteome</keyword>
<sequence length="93" mass="10290">MNPNGTRNGRPLAAGDPYAVPVPQPPPVYHVWVNLSNLTTQIAQEYPGLVLGWRRSSDGYEAQVVYIIPGKTQRHSDASQIAWLPASKLKPRE</sequence>
<evidence type="ECO:0000313" key="1">
    <source>
        <dbReference type="EMBL" id="AWB92172.1"/>
    </source>
</evidence>